<dbReference type="GO" id="GO:0035673">
    <property type="term" value="F:oligopeptide transmembrane transporter activity"/>
    <property type="evidence" value="ECO:0007669"/>
    <property type="project" value="InterPro"/>
</dbReference>
<keyword evidence="5 7" id="KW-1133">Transmembrane helix</keyword>
<dbReference type="Pfam" id="PF03169">
    <property type="entry name" value="OPT"/>
    <property type="match status" value="1"/>
</dbReference>
<feature type="transmembrane region" description="Helical" evidence="7">
    <location>
        <begin position="557"/>
        <end position="577"/>
    </location>
</feature>
<gene>
    <name evidence="8" type="ORF">BC938DRAFT_480522</name>
</gene>
<feature type="transmembrane region" description="Helical" evidence="7">
    <location>
        <begin position="589"/>
        <end position="616"/>
    </location>
</feature>
<name>A0A433QII5_9FUNG</name>
<dbReference type="NCBIfam" id="TIGR00728">
    <property type="entry name" value="OPT_sfam"/>
    <property type="match status" value="1"/>
</dbReference>
<feature type="transmembrane region" description="Helical" evidence="7">
    <location>
        <begin position="402"/>
        <end position="420"/>
    </location>
</feature>
<feature type="transmembrane region" description="Helical" evidence="7">
    <location>
        <begin position="310"/>
        <end position="329"/>
    </location>
</feature>
<keyword evidence="9" id="KW-1185">Reference proteome</keyword>
<dbReference type="Proteomes" id="UP000274822">
    <property type="component" value="Unassembled WGS sequence"/>
</dbReference>
<dbReference type="InterPro" id="IPR045035">
    <property type="entry name" value="YSL-like"/>
</dbReference>
<protein>
    <submittedName>
        <fullName evidence="8">OPT oligopeptide transporter protein-domain-containing protein</fullName>
    </submittedName>
</protein>
<dbReference type="InterPro" id="IPR004813">
    <property type="entry name" value="OPT"/>
</dbReference>
<evidence type="ECO:0000313" key="9">
    <source>
        <dbReference type="Proteomes" id="UP000274822"/>
    </source>
</evidence>
<dbReference type="PANTHER" id="PTHR31645">
    <property type="entry name" value="OLIGOPEPTIDE TRANSPORTER YGL114W-RELATED"/>
    <property type="match status" value="1"/>
</dbReference>
<evidence type="ECO:0000256" key="4">
    <source>
        <dbReference type="ARBA" id="ARBA00022692"/>
    </source>
</evidence>
<feature type="transmembrane region" description="Helical" evidence="7">
    <location>
        <begin position="376"/>
        <end position="396"/>
    </location>
</feature>
<evidence type="ECO:0000256" key="5">
    <source>
        <dbReference type="ARBA" id="ARBA00022989"/>
    </source>
</evidence>
<dbReference type="EMBL" id="RBNJ01005027">
    <property type="protein sequence ID" value="RUS29554.1"/>
    <property type="molecule type" value="Genomic_DNA"/>
</dbReference>
<feature type="transmembrane region" description="Helical" evidence="7">
    <location>
        <begin position="201"/>
        <end position="230"/>
    </location>
</feature>
<evidence type="ECO:0000256" key="1">
    <source>
        <dbReference type="ARBA" id="ARBA00004141"/>
    </source>
</evidence>
<evidence type="ECO:0000256" key="3">
    <source>
        <dbReference type="ARBA" id="ARBA00022448"/>
    </source>
</evidence>
<feature type="transmembrane region" description="Helical" evidence="7">
    <location>
        <begin position="278"/>
        <end position="298"/>
    </location>
</feature>
<evidence type="ECO:0000256" key="2">
    <source>
        <dbReference type="ARBA" id="ARBA00008807"/>
    </source>
</evidence>
<feature type="transmembrane region" description="Helical" evidence="7">
    <location>
        <begin position="63"/>
        <end position="81"/>
    </location>
</feature>
<dbReference type="PANTHER" id="PTHR31645:SF3">
    <property type="entry name" value="OLIGOPEPTIDE TRANSPORTER"/>
    <property type="match status" value="1"/>
</dbReference>
<feature type="transmembrane region" description="Helical" evidence="7">
    <location>
        <begin position="492"/>
        <end position="514"/>
    </location>
</feature>
<reference evidence="8 9" key="1">
    <citation type="journal article" date="2018" name="New Phytol.">
        <title>Phylogenomics of Endogonaceae and evolution of mycorrhizas within Mucoromycota.</title>
        <authorList>
            <person name="Chang Y."/>
            <person name="Desiro A."/>
            <person name="Na H."/>
            <person name="Sandor L."/>
            <person name="Lipzen A."/>
            <person name="Clum A."/>
            <person name="Barry K."/>
            <person name="Grigoriev I.V."/>
            <person name="Martin F.M."/>
            <person name="Stajich J.E."/>
            <person name="Smith M.E."/>
            <person name="Bonito G."/>
            <person name="Spatafora J.W."/>
        </authorList>
    </citation>
    <scope>NUCLEOTIDE SEQUENCE [LARGE SCALE GENOMIC DNA]</scope>
    <source>
        <strain evidence="8 9">AD002</strain>
    </source>
</reference>
<comment type="subcellular location">
    <subcellularLocation>
        <location evidence="1">Membrane</location>
        <topology evidence="1">Multi-pass membrane protein</topology>
    </subcellularLocation>
</comment>
<keyword evidence="4 7" id="KW-0812">Transmembrane</keyword>
<keyword evidence="6 7" id="KW-0472">Membrane</keyword>
<dbReference type="GO" id="GO:0000329">
    <property type="term" value="C:fungal-type vacuole membrane"/>
    <property type="evidence" value="ECO:0007669"/>
    <property type="project" value="TreeGrafter"/>
</dbReference>
<evidence type="ECO:0000256" key="7">
    <source>
        <dbReference type="SAM" id="Phobius"/>
    </source>
</evidence>
<proteinExistence type="inferred from homology"/>
<comment type="caution">
    <text evidence="8">The sequence shown here is derived from an EMBL/GenBank/DDBJ whole genome shotgun (WGS) entry which is preliminary data.</text>
</comment>
<dbReference type="AlphaFoldDB" id="A0A433QII5"/>
<keyword evidence="3" id="KW-0813">Transport</keyword>
<evidence type="ECO:0000313" key="8">
    <source>
        <dbReference type="EMBL" id="RUS29554.1"/>
    </source>
</evidence>
<evidence type="ECO:0000256" key="6">
    <source>
        <dbReference type="ARBA" id="ARBA00023136"/>
    </source>
</evidence>
<feature type="transmembrane region" description="Helical" evidence="7">
    <location>
        <begin position="140"/>
        <end position="159"/>
    </location>
</feature>
<comment type="similarity">
    <text evidence="2">Belongs to the oligopeptide OPT transporter family.</text>
</comment>
<organism evidence="8 9">
    <name type="scientific">Jimgerdemannia flammicorona</name>
    <dbReference type="NCBI Taxonomy" id="994334"/>
    <lineage>
        <taxon>Eukaryota</taxon>
        <taxon>Fungi</taxon>
        <taxon>Fungi incertae sedis</taxon>
        <taxon>Mucoromycota</taxon>
        <taxon>Mucoromycotina</taxon>
        <taxon>Endogonomycetes</taxon>
        <taxon>Endogonales</taxon>
        <taxon>Endogonaceae</taxon>
        <taxon>Jimgerdemannia</taxon>
    </lineage>
</organism>
<feature type="transmembrane region" description="Helical" evidence="7">
    <location>
        <begin position="250"/>
        <end position="271"/>
    </location>
</feature>
<sequence>MASEENRDNYEALEMKRTEVQVDDTGSELSALEEFQFTWRSAIIGSLLGCFVAASNMYLGLKIGWSFGASLFGAIFSFAIIKPLSRVLPIWAGGGYFGPKENCSAQTAATTAGGLSAGFVSGIPAMYKLGLLSADPMNDLAALIMWTLSAAFYGLFFAIPLRKHFVIKQDLVFPTPRAAAETIKSLHSTVEGEKGAMKKAYWMLIAFGISFVWTLLAFFVPVFDTIHWLYFIGTAVGNANIVAADQVWRWWFTFDFPFFGAGLMTPGATVLSMFAGQFIGFGIAGPLMMANGALISGFGFTANGPTGQSWFLWPGIALMVFSSFTELFIRYDVLWLAIKGGCIELVNIFRRLLNKDAWADAEDDDDPVPKYEQVPLLWWGTGLLASVIFTCFVMGFMFGMPVYQSLIAIILSFMLSFIGLQASGQTDINPLGSIGKVTQLVFAKIPAESVKAVQKNNLMAGNMAASAAAQSVDMVGDLKTGHLLGASPRSQFLAQMVGSVFAVIISVALFILYAKAYPCIISNDPNLKCAFGLTAVTAWQKVTEILTTNLDVPQGSIYFTIVCAILGVIGPVVRHFFVPEKYHEYYPNFNAIGIGFINTLPEIPLAMVIGWVASAIWRKSSPNSWTNYMYSIAGGLIAGQGISAVIQAVLNLSGKAGYVTGFSCYEQLISECP</sequence>
<feature type="transmembrane region" description="Helical" evidence="7">
    <location>
        <begin position="628"/>
        <end position="650"/>
    </location>
</feature>
<accession>A0A433QII5</accession>